<protein>
    <submittedName>
        <fullName evidence="4">Reverse transcriptase domain-containing protein</fullName>
    </submittedName>
</protein>
<evidence type="ECO:0000313" key="2">
    <source>
        <dbReference type="EMBL" id="VDP01236.1"/>
    </source>
</evidence>
<reference evidence="4" key="1">
    <citation type="submission" date="2016-06" db="UniProtKB">
        <authorList>
            <consortium name="WormBaseParasite"/>
        </authorList>
    </citation>
    <scope>IDENTIFICATION</scope>
</reference>
<evidence type="ECO:0000313" key="4">
    <source>
        <dbReference type="WBParaSite" id="SCUD_0000614801-mRNA-1"/>
    </source>
</evidence>
<dbReference type="EMBL" id="UZAK01012293">
    <property type="protein sequence ID" value="VDP01236.1"/>
    <property type="molecule type" value="Genomic_DNA"/>
</dbReference>
<evidence type="ECO:0000256" key="1">
    <source>
        <dbReference type="SAM" id="MobiDB-lite"/>
    </source>
</evidence>
<dbReference type="Proteomes" id="UP000279833">
    <property type="component" value="Unassembled WGS sequence"/>
</dbReference>
<keyword evidence="3" id="KW-1185">Reference proteome</keyword>
<proteinExistence type="predicted"/>
<feature type="region of interest" description="Disordered" evidence="1">
    <location>
        <begin position="276"/>
        <end position="324"/>
    </location>
</feature>
<gene>
    <name evidence="2" type="ORF">SCUD_LOCUS6146</name>
</gene>
<evidence type="ECO:0000313" key="3">
    <source>
        <dbReference type="Proteomes" id="UP000279833"/>
    </source>
</evidence>
<organism evidence="4">
    <name type="scientific">Schistosoma curassoni</name>
    <dbReference type="NCBI Taxonomy" id="6186"/>
    <lineage>
        <taxon>Eukaryota</taxon>
        <taxon>Metazoa</taxon>
        <taxon>Spiralia</taxon>
        <taxon>Lophotrochozoa</taxon>
        <taxon>Platyhelminthes</taxon>
        <taxon>Trematoda</taxon>
        <taxon>Digenea</taxon>
        <taxon>Strigeidida</taxon>
        <taxon>Schistosomatoidea</taxon>
        <taxon>Schistosomatidae</taxon>
        <taxon>Schistosoma</taxon>
    </lineage>
</organism>
<reference evidence="2 3" key="2">
    <citation type="submission" date="2018-11" db="EMBL/GenBank/DDBJ databases">
        <authorList>
            <consortium name="Pathogen Informatics"/>
        </authorList>
    </citation>
    <scope>NUCLEOTIDE SEQUENCE [LARGE SCALE GENOMIC DNA]</scope>
    <source>
        <strain evidence="2">Dakar</strain>
        <strain evidence="3">Dakar, Senegal</strain>
    </source>
</reference>
<dbReference type="STRING" id="6186.A0A183JTV8"/>
<feature type="compositionally biased region" description="Basic and acidic residues" evidence="1">
    <location>
        <begin position="308"/>
        <end position="324"/>
    </location>
</feature>
<sequence length="324" mass="37549">MVIGCTIFPHKRLHKVAWVSVEHTQKNQVDHICINEEFRGTVEDVRTRRGAHIASDHHLVVAKMKLKLKKCWATDGKSLQRFNTASLQDSSKLNEFKTTLDNRFQALQDLLKETMMEDNWKEIEEALTSAYQRIQKRKNEKTAINNSRTGAVKIKAQADNTEVNNQVKQIIRADRQKCVEDLATTERRAAREGNMKQLRDTTKKLAGNYSKSERPVEDEGDKPITVIREQGKGWKEHYKEFLNRPDPPDIAAADKSFPIAGYPPTIEEIRIAGHQTHQDWESCQYTSRSTEVRNRRRFDRKNKCRGTGKKDASSRYQRQKSEQM</sequence>
<accession>A0A183JTV8</accession>
<dbReference type="WBParaSite" id="SCUD_0000614801-mRNA-1">
    <property type="protein sequence ID" value="SCUD_0000614801-mRNA-1"/>
    <property type="gene ID" value="SCUD_0000614801"/>
</dbReference>
<dbReference type="AlphaFoldDB" id="A0A183JTV8"/>
<feature type="compositionally biased region" description="Basic residues" evidence="1">
    <location>
        <begin position="294"/>
        <end position="307"/>
    </location>
</feature>
<name>A0A183JTV8_9TREM</name>